<dbReference type="GO" id="GO:0004672">
    <property type="term" value="F:protein kinase activity"/>
    <property type="evidence" value="ECO:0007669"/>
    <property type="project" value="InterPro"/>
</dbReference>
<dbReference type="SUPFAM" id="SSF56112">
    <property type="entry name" value="Protein kinase-like (PK-like)"/>
    <property type="match status" value="1"/>
</dbReference>
<dbReference type="PROSITE" id="PS50011">
    <property type="entry name" value="PROTEIN_KINASE_DOM"/>
    <property type="match status" value="1"/>
</dbReference>
<gene>
    <name evidence="3" type="ORF">ROZALSC1DRAFT_25606</name>
</gene>
<dbReference type="SMART" id="SM00220">
    <property type="entry name" value="S_TKc"/>
    <property type="match status" value="1"/>
</dbReference>
<dbReference type="Pfam" id="PF00069">
    <property type="entry name" value="Pkinase"/>
    <property type="match status" value="1"/>
</dbReference>
<dbReference type="Gene3D" id="1.10.510.10">
    <property type="entry name" value="Transferase(Phosphotransferase) domain 1"/>
    <property type="match status" value="1"/>
</dbReference>
<dbReference type="GO" id="GO:0005524">
    <property type="term" value="F:ATP binding"/>
    <property type="evidence" value="ECO:0007669"/>
    <property type="project" value="InterPro"/>
</dbReference>
<dbReference type="InterPro" id="IPR008266">
    <property type="entry name" value="Tyr_kinase_AS"/>
</dbReference>
<feature type="region of interest" description="Disordered" evidence="1">
    <location>
        <begin position="84"/>
        <end position="107"/>
    </location>
</feature>
<proteinExistence type="predicted"/>
<protein>
    <recommendedName>
        <fullName evidence="2">Protein kinase domain-containing protein</fullName>
    </recommendedName>
</protein>
<name>A0A4P9YB24_ROZAC</name>
<accession>A0A4P9YB24</accession>
<reference evidence="4" key="1">
    <citation type="journal article" date="2018" name="Nat. Microbiol.">
        <title>Leveraging single-cell genomics to expand the fungal tree of life.</title>
        <authorList>
            <person name="Ahrendt S.R."/>
            <person name="Quandt C.A."/>
            <person name="Ciobanu D."/>
            <person name="Clum A."/>
            <person name="Salamov A."/>
            <person name="Andreopoulos B."/>
            <person name="Cheng J.F."/>
            <person name="Woyke T."/>
            <person name="Pelin A."/>
            <person name="Henrissat B."/>
            <person name="Reynolds N.K."/>
            <person name="Benny G.L."/>
            <person name="Smith M.E."/>
            <person name="James T.Y."/>
            <person name="Grigoriev I.V."/>
        </authorList>
    </citation>
    <scope>NUCLEOTIDE SEQUENCE [LARGE SCALE GENOMIC DNA]</scope>
    <source>
        <strain evidence="4">CSF55</strain>
    </source>
</reference>
<dbReference type="InterPro" id="IPR000719">
    <property type="entry name" value="Prot_kinase_dom"/>
</dbReference>
<dbReference type="EMBL" id="ML006907">
    <property type="protein sequence ID" value="RKP16154.1"/>
    <property type="molecule type" value="Genomic_DNA"/>
</dbReference>
<dbReference type="PROSITE" id="PS00109">
    <property type="entry name" value="PROTEIN_KINASE_TYR"/>
    <property type="match status" value="1"/>
</dbReference>
<organism evidence="3 4">
    <name type="scientific">Rozella allomycis (strain CSF55)</name>
    <dbReference type="NCBI Taxonomy" id="988480"/>
    <lineage>
        <taxon>Eukaryota</taxon>
        <taxon>Fungi</taxon>
        <taxon>Fungi incertae sedis</taxon>
        <taxon>Cryptomycota</taxon>
        <taxon>Cryptomycota incertae sedis</taxon>
        <taxon>Rozella</taxon>
    </lineage>
</organism>
<feature type="non-terminal residue" evidence="3">
    <location>
        <position position="386"/>
    </location>
</feature>
<feature type="domain" description="Protein kinase" evidence="2">
    <location>
        <begin position="1"/>
        <end position="386"/>
    </location>
</feature>
<dbReference type="InterPro" id="IPR011009">
    <property type="entry name" value="Kinase-like_dom_sf"/>
</dbReference>
<evidence type="ECO:0000313" key="3">
    <source>
        <dbReference type="EMBL" id="RKP16154.1"/>
    </source>
</evidence>
<evidence type="ECO:0000313" key="4">
    <source>
        <dbReference type="Proteomes" id="UP000281549"/>
    </source>
</evidence>
<evidence type="ECO:0000256" key="1">
    <source>
        <dbReference type="SAM" id="MobiDB-lite"/>
    </source>
</evidence>
<evidence type="ECO:0000259" key="2">
    <source>
        <dbReference type="PROSITE" id="PS50011"/>
    </source>
</evidence>
<dbReference type="AlphaFoldDB" id="A0A4P9YB24"/>
<dbReference type="Proteomes" id="UP000281549">
    <property type="component" value="Unassembled WGS sequence"/>
</dbReference>
<sequence>MRRISVTTFFSVYADGLTFKFYLNYYADKRFNCLKFAQVTIRERQDIKRCWLICRNIFAHIIESFKDDDIIVRLKSAVLSNTRATSSKNPPFLSPTQAGLKKSKDNRNSNTRVYQLNNETGVVEKLFESVQSAERELSFYQRLSQSNVIPRLIDHNVCYSQNKPCIRLEEIYERSSAVRTLEDWFSVSEQLFEVMHGDITPGNILVDENGVLKLIDFGNSFFFDELPTSSNHCAPAFAAPEDLQEQSSDLYSGAKTMLWYLQQINTLPDIEQKISYCLSRLCFAVPKLRATPDKVINALRHHHRMHRYFLITLKLPFNMFRLQLLLSLCSYWLPSIDNNYLVRIASRFGWGEIVKLLIANEKVNPAANNNYAIEWAFRENHVDVVK</sequence>
<feature type="compositionally biased region" description="Polar residues" evidence="1">
    <location>
        <begin position="84"/>
        <end position="97"/>
    </location>
</feature>